<dbReference type="InterPro" id="IPR012338">
    <property type="entry name" value="Beta-lactam/transpept-like"/>
</dbReference>
<accession>A0A938YHF3</accession>
<evidence type="ECO:0000256" key="1">
    <source>
        <dbReference type="SAM" id="MobiDB-lite"/>
    </source>
</evidence>
<protein>
    <submittedName>
        <fullName evidence="2">Uncharacterized protein</fullName>
    </submittedName>
</protein>
<reference evidence="2" key="1">
    <citation type="submission" date="2021-01" db="EMBL/GenBank/DDBJ databases">
        <title>YIM 132084 draft genome.</title>
        <authorList>
            <person name="An D."/>
        </authorList>
    </citation>
    <scope>NUCLEOTIDE SEQUENCE</scope>
    <source>
        <strain evidence="2">YIM 132084</strain>
    </source>
</reference>
<keyword evidence="3" id="KW-1185">Reference proteome</keyword>
<dbReference type="RefSeq" id="WP_205261125.1">
    <property type="nucleotide sequence ID" value="NZ_JAERWK010000016.1"/>
</dbReference>
<feature type="compositionally biased region" description="Low complexity" evidence="1">
    <location>
        <begin position="302"/>
        <end position="314"/>
    </location>
</feature>
<name>A0A938YHF3_9ACTN</name>
<dbReference type="EMBL" id="JAERWK010000016">
    <property type="protein sequence ID" value="MBM9468179.1"/>
    <property type="molecule type" value="Genomic_DNA"/>
</dbReference>
<dbReference type="AlphaFoldDB" id="A0A938YHF3"/>
<evidence type="ECO:0000313" key="2">
    <source>
        <dbReference type="EMBL" id="MBM9468179.1"/>
    </source>
</evidence>
<feature type="region of interest" description="Disordered" evidence="1">
    <location>
        <begin position="296"/>
        <end position="316"/>
    </location>
</feature>
<proteinExistence type="predicted"/>
<evidence type="ECO:0000313" key="3">
    <source>
        <dbReference type="Proteomes" id="UP000663792"/>
    </source>
</evidence>
<feature type="region of interest" description="Disordered" evidence="1">
    <location>
        <begin position="1"/>
        <end position="22"/>
    </location>
</feature>
<dbReference type="SUPFAM" id="SSF56601">
    <property type="entry name" value="beta-lactamase/transpeptidase-like"/>
    <property type="match status" value="1"/>
</dbReference>
<sequence length="353" mass="36934">MPRSSLPHRVRPRRARQRDVLRRPASGAAATVAGVLGGLLVAVSPVAASTTAAAPVDATCTLTPIQDRTRVSDATVQQLVDASVTAAAAMDVVQSVAVLDRDDGHLIASSGAHRLVNAESMVKLYTAAYYLAQAGGRPDADLLAQLEALITMSDSQVQIDLWQPDIIETVVDRYGLSDSTNGPSSGPNSWGSDRVSAQDLAQFLAAAAADPEVGPWLMDWMSRTEPEGADTFDQRFGLNAVAGDHGSKQGWSDPEWTPYNLHSAGWTGDWWVAVLQTSPTASTATMRSTSTCLAQSLSGGQRRSAAATGSTGAAEPDLDDRLVAELDDAVRAVQRLLTLVGETGTAAPTSATG</sequence>
<gene>
    <name evidence="2" type="ORF">JL106_12905</name>
</gene>
<dbReference type="Gene3D" id="3.40.710.10">
    <property type="entry name" value="DD-peptidase/beta-lactamase superfamily"/>
    <property type="match status" value="1"/>
</dbReference>
<dbReference type="Proteomes" id="UP000663792">
    <property type="component" value="Unassembled WGS sequence"/>
</dbReference>
<comment type="caution">
    <text evidence="2">The sequence shown here is derived from an EMBL/GenBank/DDBJ whole genome shotgun (WGS) entry which is preliminary data.</text>
</comment>
<organism evidence="2 3">
    <name type="scientific">Nakamurella leprariae</name>
    <dbReference type="NCBI Taxonomy" id="2803911"/>
    <lineage>
        <taxon>Bacteria</taxon>
        <taxon>Bacillati</taxon>
        <taxon>Actinomycetota</taxon>
        <taxon>Actinomycetes</taxon>
        <taxon>Nakamurellales</taxon>
        <taxon>Nakamurellaceae</taxon>
        <taxon>Nakamurella</taxon>
    </lineage>
</organism>
<feature type="compositionally biased region" description="Basic residues" evidence="1">
    <location>
        <begin position="1"/>
        <end position="16"/>
    </location>
</feature>